<dbReference type="OrthoDB" id="635259at2"/>
<gene>
    <name evidence="2" type="ORF">EV200_101568</name>
    <name evidence="1" type="ORF">GCM10011413_04950</name>
</gene>
<evidence type="ECO:0000313" key="3">
    <source>
        <dbReference type="Proteomes" id="UP000295684"/>
    </source>
</evidence>
<organism evidence="2 3">
    <name type="scientific">Pedobacter psychrotolerans</name>
    <dbReference type="NCBI Taxonomy" id="1843235"/>
    <lineage>
        <taxon>Bacteria</taxon>
        <taxon>Pseudomonadati</taxon>
        <taxon>Bacteroidota</taxon>
        <taxon>Sphingobacteriia</taxon>
        <taxon>Sphingobacteriales</taxon>
        <taxon>Sphingobacteriaceae</taxon>
        <taxon>Pedobacter</taxon>
    </lineage>
</organism>
<dbReference type="RefSeq" id="WP_132529264.1">
    <property type="nucleotide sequence ID" value="NZ_BMJO01000001.1"/>
</dbReference>
<reference evidence="2 3" key="3">
    <citation type="submission" date="2019-03" db="EMBL/GenBank/DDBJ databases">
        <title>Genomic Encyclopedia of Type Strains, Phase IV (KMG-IV): sequencing the most valuable type-strain genomes for metagenomic binning, comparative biology and taxonomic classification.</title>
        <authorList>
            <person name="Goeker M."/>
        </authorList>
    </citation>
    <scope>NUCLEOTIDE SEQUENCE [LARGE SCALE GENOMIC DNA]</scope>
    <source>
        <strain evidence="2 3">DSM 103236</strain>
    </source>
</reference>
<reference evidence="1" key="1">
    <citation type="journal article" date="2014" name="Int. J. Syst. Evol. Microbiol.">
        <title>Complete genome of a new Firmicutes species belonging to the dominant human colonic microbiota ('Ruminococcus bicirculans') reveals two chromosomes and a selective capacity to utilize plant glucans.</title>
        <authorList>
            <consortium name="NISC Comparative Sequencing Program"/>
            <person name="Wegmann U."/>
            <person name="Louis P."/>
            <person name="Goesmann A."/>
            <person name="Henrissat B."/>
            <person name="Duncan S.H."/>
            <person name="Flint H.J."/>
        </authorList>
    </citation>
    <scope>NUCLEOTIDE SEQUENCE</scope>
    <source>
        <strain evidence="1">CGMCC 1.15644</strain>
    </source>
</reference>
<dbReference type="Proteomes" id="UP000622648">
    <property type="component" value="Unassembled WGS sequence"/>
</dbReference>
<sequence length="62" mass="6950">MEQTDINEALFLVEALLEEIINSFYHTFVASDGEPITRLVCPNLEIMLVINFGIPVRGIKTA</sequence>
<evidence type="ECO:0000313" key="1">
    <source>
        <dbReference type="EMBL" id="GGE42085.1"/>
    </source>
</evidence>
<dbReference type="EMBL" id="SLWO01000001">
    <property type="protein sequence ID" value="TCO31120.1"/>
    <property type="molecule type" value="Genomic_DNA"/>
</dbReference>
<reference evidence="4" key="2">
    <citation type="journal article" date="2019" name="Int. J. Syst. Evol. Microbiol.">
        <title>The Global Catalogue of Microorganisms (GCM) 10K type strain sequencing project: providing services to taxonomists for standard genome sequencing and annotation.</title>
        <authorList>
            <consortium name="The Broad Institute Genomics Platform"/>
            <consortium name="The Broad Institute Genome Sequencing Center for Infectious Disease"/>
            <person name="Wu L."/>
            <person name="Ma J."/>
        </authorList>
    </citation>
    <scope>NUCLEOTIDE SEQUENCE [LARGE SCALE GENOMIC DNA]</scope>
    <source>
        <strain evidence="4">CGMCC 1.15644</strain>
    </source>
</reference>
<evidence type="ECO:0000313" key="4">
    <source>
        <dbReference type="Proteomes" id="UP000622648"/>
    </source>
</evidence>
<name>A0A4R2HLW6_9SPHI</name>
<comment type="caution">
    <text evidence="2">The sequence shown here is derived from an EMBL/GenBank/DDBJ whole genome shotgun (WGS) entry which is preliminary data.</text>
</comment>
<dbReference type="EMBL" id="BMJO01000001">
    <property type="protein sequence ID" value="GGE42085.1"/>
    <property type="molecule type" value="Genomic_DNA"/>
</dbReference>
<accession>A0A4R2HLW6</accession>
<proteinExistence type="predicted"/>
<evidence type="ECO:0000313" key="2">
    <source>
        <dbReference type="EMBL" id="TCO31120.1"/>
    </source>
</evidence>
<keyword evidence="4" id="KW-1185">Reference proteome</keyword>
<dbReference type="AlphaFoldDB" id="A0A4R2HLW6"/>
<protein>
    <submittedName>
        <fullName evidence="2">Uncharacterized protein</fullName>
    </submittedName>
</protein>
<dbReference type="Proteomes" id="UP000295684">
    <property type="component" value="Unassembled WGS sequence"/>
</dbReference>
<reference evidence="1" key="4">
    <citation type="submission" date="2024-05" db="EMBL/GenBank/DDBJ databases">
        <authorList>
            <person name="Sun Q."/>
            <person name="Zhou Y."/>
        </authorList>
    </citation>
    <scope>NUCLEOTIDE SEQUENCE</scope>
    <source>
        <strain evidence="1">CGMCC 1.15644</strain>
    </source>
</reference>